<comment type="caution">
    <text evidence="4">The sequence shown here is derived from an EMBL/GenBank/DDBJ whole genome shotgun (WGS) entry which is preliminary data.</text>
</comment>
<protein>
    <recommendedName>
        <fullName evidence="3">Ig-like domain-containing protein</fullName>
    </recommendedName>
</protein>
<dbReference type="InterPro" id="IPR013783">
    <property type="entry name" value="Ig-like_fold"/>
</dbReference>
<feature type="compositionally biased region" description="Basic and acidic residues" evidence="2">
    <location>
        <begin position="226"/>
        <end position="265"/>
    </location>
</feature>
<evidence type="ECO:0000313" key="4">
    <source>
        <dbReference type="EMBL" id="KAJ8977042.1"/>
    </source>
</evidence>
<feature type="domain" description="Ig-like" evidence="3">
    <location>
        <begin position="1046"/>
        <end position="1138"/>
    </location>
</feature>
<accession>A0ABQ9JH81</accession>
<sequence length="1379" mass="155511">MQPESLTEEETDVTDNTQLKKGSRRRQRKPKPEKKVLEEEVKPEFVNLKPVPKTQQVQETEKIETVSLKPVVKQEIEETKETLPEIEDSEKYVPDVADKIEFKEIQKEQEERPSVPWRREVKTKDEKPIEEKPGLKIGKGKIPEEKEEKEEIKLKPIKTDKKPEQDIPKPSKPEKQTEGEDSKRSQKNHEPSLKSSSCKRLLYLKKSAVKTNLNKKQKVPWRRTPKKDEEQAPEVKDWPRGKRKPAPEEDKEVVGLKPISKEKPELPAYKTQVEEISRQKAVVIPGGDYDDTIKIIPVDSDTQEEEDVTKRKRRKPKQKEQPETQEAELTPVQKEQPDDVSQEPEVRAWRRGKPNEEKPAEEVILVEKPELVPTKIEDTTEQLPEVSEISKSETEIKLIKRKKEATKTQKVKDDKVNEDAIHFQKEMDVQISSKKIKTEQRKVVTFDDNQPIPELEIISQKRTTEGVDKVPDEDLTEKVDVHEEATVHKSVVHKTIGERLRKKTIAPKFIQRVEPVVAEGGKSARLICKVEGTPFPEITWYKNEAVFHATERVFMNITENTVTLEFSKVEPQDVAIYSCKATNTAGVATSTANLKKRKSALPHTLLNPLRPQIIEETSKATLRCVVVGQPTPKLRWFKANEEIVPSPTNVLNYDIQTGEATLQILKPTPKDETVYRVKADNKFGQAECRANLVISKSVSVTQPLVMQAPRITKPVQAVIATTDEEIVLEAEFEGIPKPEVTWLRNGQEIKPSNNYEIDVEENKTTLRIKKKVSKKQKGGKYEVKAANQKGEARSSGTVVITEVVPEAQPPKFIESTKPQKANVGEVVILEAVTEAIPPATFQWFLNSTPITSSPDFRIVTEENKSTLLISEVKPEYGGVITCRAENAIGSVTCTAPLKVLEETEWEETKELEYPRFVKRISPVRVMDGEKVTFSCVVTGKPIPKVQWYQNDMPIKEAKDVVVTQDTEGTCTLTILEAFPENAGEYTCKALNKVGEALCKSTLIVEAYEYVPDSEQAHLTGSEEDLLADKTISETEFPSDTEVECAPKIIKKLPQVVSTKGGDVTRFEVKAVGKPKPEGKWLKHGEEIIPSNEFVIENMEDGTSTLTITEVYPDDSGEIVYEAHNPLGVAVTTSQLLIETPEGTKEYRKPEWVTHMEELSAALKGNSSDRCFLPHACSYDLSTDSLEIIPAGKTKHKQEGKIATGATAHLVSESDAEKVSRFRLADSAALPISETLSYTSVHSEPVCKTKTKGDFVNSAMADYLNSHRHSLSSVMELINCTQRFQTDDTHYQSFDVIDRDYDSTAKTTCDDDEAIFKESDLRLTPEPFFMLSPIEEKSEPSTRSSSLRDSNGSEKRKFIYEIMTKYSSSCNAIPSDPIKS</sequence>
<feature type="domain" description="Ig-like" evidence="3">
    <location>
        <begin position="709"/>
        <end position="801"/>
    </location>
</feature>
<feature type="region of interest" description="Disordered" evidence="2">
    <location>
        <begin position="1332"/>
        <end position="1351"/>
    </location>
</feature>
<name>A0ABQ9JH81_9CUCU</name>
<feature type="compositionally biased region" description="Basic and acidic residues" evidence="2">
    <location>
        <begin position="344"/>
        <end position="366"/>
    </location>
</feature>
<dbReference type="Proteomes" id="UP001162164">
    <property type="component" value="Unassembled WGS sequence"/>
</dbReference>
<feature type="compositionally biased region" description="Basic and acidic residues" evidence="2">
    <location>
        <begin position="104"/>
        <end position="134"/>
    </location>
</feature>
<feature type="domain" description="Ig-like" evidence="3">
    <location>
        <begin position="810"/>
        <end position="898"/>
    </location>
</feature>
<feature type="compositionally biased region" description="Polar residues" evidence="2">
    <location>
        <begin position="1340"/>
        <end position="1349"/>
    </location>
</feature>
<dbReference type="Pfam" id="PF07679">
    <property type="entry name" value="I-set"/>
    <property type="match status" value="6"/>
</dbReference>
<reference evidence="4" key="1">
    <citation type="journal article" date="2023" name="Insect Mol. Biol.">
        <title>Genome sequencing provides insights into the evolution of gene families encoding plant cell wall-degrading enzymes in longhorned beetles.</title>
        <authorList>
            <person name="Shin N.R."/>
            <person name="Okamura Y."/>
            <person name="Kirsch R."/>
            <person name="Pauchet Y."/>
        </authorList>
    </citation>
    <scope>NUCLEOTIDE SEQUENCE</scope>
    <source>
        <strain evidence="4">MMC_N1</strain>
    </source>
</reference>
<dbReference type="PANTHER" id="PTHR10075">
    <property type="entry name" value="BASIGIN RELATED"/>
    <property type="match status" value="1"/>
</dbReference>
<feature type="compositionally biased region" description="Basic and acidic residues" evidence="2">
    <location>
        <begin position="141"/>
        <end position="192"/>
    </location>
</feature>
<dbReference type="InterPro" id="IPR013098">
    <property type="entry name" value="Ig_I-set"/>
</dbReference>
<feature type="domain" description="Ig-like" evidence="3">
    <location>
        <begin position="602"/>
        <end position="699"/>
    </location>
</feature>
<dbReference type="InterPro" id="IPR003598">
    <property type="entry name" value="Ig_sub2"/>
</dbReference>
<dbReference type="SUPFAM" id="SSF48726">
    <property type="entry name" value="Immunoglobulin"/>
    <property type="match status" value="6"/>
</dbReference>
<dbReference type="InterPro" id="IPR007110">
    <property type="entry name" value="Ig-like_dom"/>
</dbReference>
<evidence type="ECO:0000256" key="2">
    <source>
        <dbReference type="SAM" id="MobiDB-lite"/>
    </source>
</evidence>
<keyword evidence="5" id="KW-1185">Reference proteome</keyword>
<organism evidence="4 5">
    <name type="scientific">Molorchus minor</name>
    <dbReference type="NCBI Taxonomy" id="1323400"/>
    <lineage>
        <taxon>Eukaryota</taxon>
        <taxon>Metazoa</taxon>
        <taxon>Ecdysozoa</taxon>
        <taxon>Arthropoda</taxon>
        <taxon>Hexapoda</taxon>
        <taxon>Insecta</taxon>
        <taxon>Pterygota</taxon>
        <taxon>Neoptera</taxon>
        <taxon>Endopterygota</taxon>
        <taxon>Coleoptera</taxon>
        <taxon>Polyphaga</taxon>
        <taxon>Cucujiformia</taxon>
        <taxon>Chrysomeloidea</taxon>
        <taxon>Cerambycidae</taxon>
        <taxon>Lamiinae</taxon>
        <taxon>Monochamini</taxon>
        <taxon>Molorchus</taxon>
    </lineage>
</organism>
<proteinExistence type="predicted"/>
<feature type="domain" description="Ig-like" evidence="3">
    <location>
        <begin position="914"/>
        <end position="1005"/>
    </location>
</feature>
<evidence type="ECO:0000313" key="5">
    <source>
        <dbReference type="Proteomes" id="UP001162164"/>
    </source>
</evidence>
<feature type="region of interest" description="Disordered" evidence="2">
    <location>
        <begin position="1"/>
        <end position="38"/>
    </location>
</feature>
<evidence type="ECO:0000256" key="1">
    <source>
        <dbReference type="ARBA" id="ARBA00023319"/>
    </source>
</evidence>
<dbReference type="EMBL" id="JAPWTJ010000594">
    <property type="protein sequence ID" value="KAJ8977042.1"/>
    <property type="molecule type" value="Genomic_DNA"/>
</dbReference>
<feature type="compositionally biased region" description="Basic residues" evidence="2">
    <location>
        <begin position="21"/>
        <end position="32"/>
    </location>
</feature>
<dbReference type="PANTHER" id="PTHR10075:SF100">
    <property type="entry name" value="FASCICLIN-2"/>
    <property type="match status" value="1"/>
</dbReference>
<dbReference type="PROSITE" id="PS50835">
    <property type="entry name" value="IG_LIKE"/>
    <property type="match status" value="6"/>
</dbReference>
<dbReference type="Gene3D" id="2.60.40.10">
    <property type="entry name" value="Immunoglobulins"/>
    <property type="match status" value="6"/>
</dbReference>
<dbReference type="InterPro" id="IPR003599">
    <property type="entry name" value="Ig_sub"/>
</dbReference>
<gene>
    <name evidence="4" type="ORF">NQ317_000714</name>
</gene>
<feature type="region of interest" description="Disordered" evidence="2">
    <location>
        <begin position="104"/>
        <end position="366"/>
    </location>
</feature>
<dbReference type="SMART" id="SM00408">
    <property type="entry name" value="IGc2"/>
    <property type="match status" value="6"/>
</dbReference>
<evidence type="ECO:0000259" key="3">
    <source>
        <dbReference type="PROSITE" id="PS50835"/>
    </source>
</evidence>
<feature type="domain" description="Ig-like" evidence="3">
    <location>
        <begin position="507"/>
        <end position="595"/>
    </location>
</feature>
<dbReference type="SMART" id="SM00409">
    <property type="entry name" value="IG"/>
    <property type="match status" value="6"/>
</dbReference>
<keyword evidence="1" id="KW-0393">Immunoglobulin domain</keyword>
<feature type="compositionally biased region" description="Basic residues" evidence="2">
    <location>
        <begin position="213"/>
        <end position="225"/>
    </location>
</feature>
<dbReference type="InterPro" id="IPR036179">
    <property type="entry name" value="Ig-like_dom_sf"/>
</dbReference>
<feature type="compositionally biased region" description="Acidic residues" evidence="2">
    <location>
        <begin position="1"/>
        <end position="13"/>
    </location>
</feature>